<protein>
    <submittedName>
        <fullName evidence="2">Uncharacterized protein</fullName>
    </submittedName>
</protein>
<keyword evidence="3" id="KW-1185">Reference proteome</keyword>
<dbReference type="GO" id="GO:0031594">
    <property type="term" value="C:neuromuscular junction"/>
    <property type="evidence" value="ECO:0007669"/>
    <property type="project" value="TreeGrafter"/>
</dbReference>
<evidence type="ECO:0000256" key="1">
    <source>
        <dbReference type="SAM" id="MobiDB-lite"/>
    </source>
</evidence>
<dbReference type="Proteomes" id="UP001335648">
    <property type="component" value="Unassembled WGS sequence"/>
</dbReference>
<dbReference type="EMBL" id="JAULUE010002048">
    <property type="protein sequence ID" value="KAK5910522.1"/>
    <property type="molecule type" value="Genomic_DNA"/>
</dbReference>
<dbReference type="PANTHER" id="PTHR10480:SF15">
    <property type="entry name" value="PROTEIN UNC-13 HOMOLOG A-LIKE-RELATED"/>
    <property type="match status" value="1"/>
</dbReference>
<dbReference type="PANTHER" id="PTHR10480">
    <property type="entry name" value="PROTEIN UNC-13 HOMOLOG"/>
    <property type="match status" value="1"/>
</dbReference>
<dbReference type="InterPro" id="IPR035892">
    <property type="entry name" value="C2_domain_sf"/>
</dbReference>
<dbReference type="AlphaFoldDB" id="A0AAN8HCT4"/>
<name>A0AAN8HCT4_9TELE</name>
<evidence type="ECO:0000313" key="3">
    <source>
        <dbReference type="Proteomes" id="UP001335648"/>
    </source>
</evidence>
<reference evidence="2 3" key="1">
    <citation type="journal article" date="2023" name="Mol. Biol. Evol.">
        <title>Genomics of Secondarily Temperate Adaptation in the Only Non-Antarctic Icefish.</title>
        <authorList>
            <person name="Rivera-Colon A.G."/>
            <person name="Rayamajhi N."/>
            <person name="Minhas B.F."/>
            <person name="Madrigal G."/>
            <person name="Bilyk K.T."/>
            <person name="Yoon V."/>
            <person name="Hune M."/>
            <person name="Gregory S."/>
            <person name="Cheng C.H.C."/>
            <person name="Catchen J.M."/>
        </authorList>
    </citation>
    <scope>NUCLEOTIDE SEQUENCE [LARGE SCALE GENOMIC DNA]</scope>
    <source>
        <strain evidence="2">JC2023a</strain>
    </source>
</reference>
<dbReference type="GO" id="GO:0042734">
    <property type="term" value="C:presynaptic membrane"/>
    <property type="evidence" value="ECO:0007669"/>
    <property type="project" value="TreeGrafter"/>
</dbReference>
<feature type="region of interest" description="Disordered" evidence="1">
    <location>
        <begin position="107"/>
        <end position="127"/>
    </location>
</feature>
<gene>
    <name evidence="2" type="ORF">CesoFtcFv8_004350</name>
</gene>
<proteinExistence type="predicted"/>
<dbReference type="GO" id="GO:0098831">
    <property type="term" value="C:presynaptic active zone cytoplasmic component"/>
    <property type="evidence" value="ECO:0007669"/>
    <property type="project" value="TreeGrafter"/>
</dbReference>
<dbReference type="GO" id="GO:0019992">
    <property type="term" value="F:diacylglycerol binding"/>
    <property type="evidence" value="ECO:0007669"/>
    <property type="project" value="InterPro"/>
</dbReference>
<dbReference type="GO" id="GO:0017075">
    <property type="term" value="F:syntaxin-1 binding"/>
    <property type="evidence" value="ECO:0007669"/>
    <property type="project" value="TreeGrafter"/>
</dbReference>
<dbReference type="SUPFAM" id="SSF49562">
    <property type="entry name" value="C2 domain (Calcium/lipid-binding domain, CaLB)"/>
    <property type="match status" value="1"/>
</dbReference>
<dbReference type="GO" id="GO:0016081">
    <property type="term" value="P:synaptic vesicle docking"/>
    <property type="evidence" value="ECO:0007669"/>
    <property type="project" value="TreeGrafter"/>
</dbReference>
<evidence type="ECO:0000313" key="2">
    <source>
        <dbReference type="EMBL" id="KAK5910522.1"/>
    </source>
</evidence>
<organism evidence="2 3">
    <name type="scientific">Champsocephalus esox</name>
    <name type="common">pike icefish</name>
    <dbReference type="NCBI Taxonomy" id="159716"/>
    <lineage>
        <taxon>Eukaryota</taxon>
        <taxon>Metazoa</taxon>
        <taxon>Chordata</taxon>
        <taxon>Craniata</taxon>
        <taxon>Vertebrata</taxon>
        <taxon>Euteleostomi</taxon>
        <taxon>Actinopterygii</taxon>
        <taxon>Neopterygii</taxon>
        <taxon>Teleostei</taxon>
        <taxon>Neoteleostei</taxon>
        <taxon>Acanthomorphata</taxon>
        <taxon>Eupercaria</taxon>
        <taxon>Perciformes</taxon>
        <taxon>Notothenioidei</taxon>
        <taxon>Channichthyidae</taxon>
        <taxon>Champsocephalus</taxon>
    </lineage>
</organism>
<sequence length="127" mass="13869">MAHEVMISIRVITEHVFTASGVHAVGEVIMCMDMLPQPNGEHRSASKVETKTASLCKRPCILPHCCFTLTPSVPPVVAANGLKWKAQGSRPFVEVYIIGPHLSDKKRTCATKSKNNAWSPKSIESSQ</sequence>
<dbReference type="GO" id="GO:0016082">
    <property type="term" value="P:synaptic vesicle priming"/>
    <property type="evidence" value="ECO:0007669"/>
    <property type="project" value="TreeGrafter"/>
</dbReference>
<dbReference type="GO" id="GO:0005516">
    <property type="term" value="F:calmodulin binding"/>
    <property type="evidence" value="ECO:0007669"/>
    <property type="project" value="TreeGrafter"/>
</dbReference>
<dbReference type="GO" id="GO:0099525">
    <property type="term" value="P:presynaptic dense core vesicle exocytosis"/>
    <property type="evidence" value="ECO:0007669"/>
    <property type="project" value="TreeGrafter"/>
</dbReference>
<comment type="caution">
    <text evidence="2">The sequence shown here is derived from an EMBL/GenBank/DDBJ whole genome shotgun (WGS) entry which is preliminary data.</text>
</comment>
<dbReference type="GO" id="GO:0035249">
    <property type="term" value="P:synaptic transmission, glutamatergic"/>
    <property type="evidence" value="ECO:0007669"/>
    <property type="project" value="TreeGrafter"/>
</dbReference>
<dbReference type="GO" id="GO:0030672">
    <property type="term" value="C:synaptic vesicle membrane"/>
    <property type="evidence" value="ECO:0007669"/>
    <property type="project" value="TreeGrafter"/>
</dbReference>
<dbReference type="GO" id="GO:0061789">
    <property type="term" value="P:dense core granule priming"/>
    <property type="evidence" value="ECO:0007669"/>
    <property type="project" value="TreeGrafter"/>
</dbReference>
<dbReference type="GO" id="GO:0043195">
    <property type="term" value="C:terminal bouton"/>
    <property type="evidence" value="ECO:0007669"/>
    <property type="project" value="TreeGrafter"/>
</dbReference>
<dbReference type="InterPro" id="IPR027080">
    <property type="entry name" value="Unc-13"/>
</dbReference>
<feature type="compositionally biased region" description="Polar residues" evidence="1">
    <location>
        <begin position="110"/>
        <end position="127"/>
    </location>
</feature>
<accession>A0AAN8HCT4</accession>